<sequence>MGPRRPRTPARSRTEVPEFLEGSGRDSKGWTGYRALYTTFRSHPPGLPSGVSNHNLPVSQVTHHHAVEVYRAFMGEQLVSYGRPLSVLSYPIWLGRRTPG</sequence>
<accession>A0A4C1XMT6</accession>
<dbReference type="AlphaFoldDB" id="A0A4C1XMT6"/>
<reference evidence="2 3" key="1">
    <citation type="journal article" date="2019" name="Commun. Biol.">
        <title>The bagworm genome reveals a unique fibroin gene that provides high tensile strength.</title>
        <authorList>
            <person name="Kono N."/>
            <person name="Nakamura H."/>
            <person name="Ohtoshi R."/>
            <person name="Tomita M."/>
            <person name="Numata K."/>
            <person name="Arakawa K."/>
        </authorList>
    </citation>
    <scope>NUCLEOTIDE SEQUENCE [LARGE SCALE GENOMIC DNA]</scope>
</reference>
<comment type="caution">
    <text evidence="2">The sequence shown here is derived from an EMBL/GenBank/DDBJ whole genome shotgun (WGS) entry which is preliminary data.</text>
</comment>
<protein>
    <submittedName>
        <fullName evidence="2">Uncharacterized protein</fullName>
    </submittedName>
</protein>
<evidence type="ECO:0000313" key="2">
    <source>
        <dbReference type="EMBL" id="GBP65256.1"/>
    </source>
</evidence>
<proteinExistence type="predicted"/>
<dbReference type="EMBL" id="BGZK01000924">
    <property type="protein sequence ID" value="GBP65256.1"/>
    <property type="molecule type" value="Genomic_DNA"/>
</dbReference>
<organism evidence="2 3">
    <name type="scientific">Eumeta variegata</name>
    <name type="common">Bagworm moth</name>
    <name type="synonym">Eumeta japonica</name>
    <dbReference type="NCBI Taxonomy" id="151549"/>
    <lineage>
        <taxon>Eukaryota</taxon>
        <taxon>Metazoa</taxon>
        <taxon>Ecdysozoa</taxon>
        <taxon>Arthropoda</taxon>
        <taxon>Hexapoda</taxon>
        <taxon>Insecta</taxon>
        <taxon>Pterygota</taxon>
        <taxon>Neoptera</taxon>
        <taxon>Endopterygota</taxon>
        <taxon>Lepidoptera</taxon>
        <taxon>Glossata</taxon>
        <taxon>Ditrysia</taxon>
        <taxon>Tineoidea</taxon>
        <taxon>Psychidae</taxon>
        <taxon>Oiketicinae</taxon>
        <taxon>Eumeta</taxon>
    </lineage>
</organism>
<evidence type="ECO:0000313" key="3">
    <source>
        <dbReference type="Proteomes" id="UP000299102"/>
    </source>
</evidence>
<gene>
    <name evidence="2" type="ORF">EVAR_37104_1</name>
</gene>
<name>A0A4C1XMT6_EUMVA</name>
<feature type="compositionally biased region" description="Basic residues" evidence="1">
    <location>
        <begin position="1"/>
        <end position="10"/>
    </location>
</feature>
<feature type="region of interest" description="Disordered" evidence="1">
    <location>
        <begin position="1"/>
        <end position="24"/>
    </location>
</feature>
<dbReference type="Proteomes" id="UP000299102">
    <property type="component" value="Unassembled WGS sequence"/>
</dbReference>
<evidence type="ECO:0000256" key="1">
    <source>
        <dbReference type="SAM" id="MobiDB-lite"/>
    </source>
</evidence>
<keyword evidence="3" id="KW-1185">Reference proteome</keyword>